<organism evidence="2 3">
    <name type="scientific">Dictyocaulus viviparus</name>
    <name type="common">Bovine lungworm</name>
    <dbReference type="NCBI Taxonomy" id="29172"/>
    <lineage>
        <taxon>Eukaryota</taxon>
        <taxon>Metazoa</taxon>
        <taxon>Ecdysozoa</taxon>
        <taxon>Nematoda</taxon>
        <taxon>Chromadorea</taxon>
        <taxon>Rhabditida</taxon>
        <taxon>Rhabditina</taxon>
        <taxon>Rhabditomorpha</taxon>
        <taxon>Strongyloidea</taxon>
        <taxon>Metastrongylidae</taxon>
        <taxon>Dictyocaulus</taxon>
    </lineage>
</organism>
<evidence type="ECO:0000313" key="3">
    <source>
        <dbReference type="Proteomes" id="UP000053766"/>
    </source>
</evidence>
<reference evidence="2 3" key="1">
    <citation type="submission" date="2013-11" db="EMBL/GenBank/DDBJ databases">
        <title>Draft genome of the bovine lungworm Dictyocaulus viviparus.</title>
        <authorList>
            <person name="Mitreva M."/>
        </authorList>
    </citation>
    <scope>NUCLEOTIDE SEQUENCE [LARGE SCALE GENOMIC DNA]</scope>
    <source>
        <strain evidence="2 3">HannoverDv2000</strain>
    </source>
</reference>
<keyword evidence="1" id="KW-0472">Membrane</keyword>
<reference evidence="3" key="2">
    <citation type="journal article" date="2016" name="Sci. Rep.">
        <title>Dictyocaulus viviparus genome, variome and transcriptome elucidate lungworm biology and support future intervention.</title>
        <authorList>
            <person name="McNulty S.N."/>
            <person name="Strube C."/>
            <person name="Rosa B.A."/>
            <person name="Martin J.C."/>
            <person name="Tyagi R."/>
            <person name="Choi Y.J."/>
            <person name="Wang Q."/>
            <person name="Hallsworth Pepin K."/>
            <person name="Zhang X."/>
            <person name="Ozersky P."/>
            <person name="Wilson R.K."/>
            <person name="Sternberg P.W."/>
            <person name="Gasser R.B."/>
            <person name="Mitreva M."/>
        </authorList>
    </citation>
    <scope>NUCLEOTIDE SEQUENCE [LARGE SCALE GENOMIC DNA]</scope>
    <source>
        <strain evidence="3">HannoverDv2000</strain>
    </source>
</reference>
<sequence length="102" mass="11620">MNIVSKLVTAEQQVENGISLDNHLLASFNIAIVLNVRRSDRNCTVKALVLFTTKGNRAEIVWVKSRLRVVTRMLFMVVCTYLAANIIDVVISFWEVSMLNYM</sequence>
<dbReference type="OrthoDB" id="5791152at2759"/>
<keyword evidence="1" id="KW-1133">Transmembrane helix</keyword>
<keyword evidence="1" id="KW-0812">Transmembrane</keyword>
<dbReference type="EMBL" id="KN718443">
    <property type="protein sequence ID" value="KJH40022.1"/>
    <property type="molecule type" value="Genomic_DNA"/>
</dbReference>
<dbReference type="STRING" id="29172.A0A0D8X8B1"/>
<feature type="transmembrane region" description="Helical" evidence="1">
    <location>
        <begin position="74"/>
        <end position="94"/>
    </location>
</feature>
<evidence type="ECO:0000313" key="2">
    <source>
        <dbReference type="EMBL" id="KJH40022.1"/>
    </source>
</evidence>
<keyword evidence="3" id="KW-1185">Reference proteome</keyword>
<dbReference type="AlphaFoldDB" id="A0A0D8X8B1"/>
<evidence type="ECO:0000256" key="1">
    <source>
        <dbReference type="SAM" id="Phobius"/>
    </source>
</evidence>
<accession>A0A0D8X8B1</accession>
<protein>
    <submittedName>
        <fullName evidence="2">Uncharacterized protein</fullName>
    </submittedName>
</protein>
<name>A0A0D8X8B1_DICVI</name>
<proteinExistence type="predicted"/>
<dbReference type="Proteomes" id="UP000053766">
    <property type="component" value="Unassembled WGS sequence"/>
</dbReference>
<gene>
    <name evidence="2" type="ORF">DICVIV_14065</name>
</gene>